<dbReference type="STRING" id="525898.Sdel_0728"/>
<keyword evidence="3" id="KW-0677">Repeat</keyword>
<reference evidence="8" key="1">
    <citation type="submission" date="2009-11" db="EMBL/GenBank/DDBJ databases">
        <title>The complete genome of Sulfurospirillum deleyianum DSM 6946.</title>
        <authorList>
            <consortium name="US DOE Joint Genome Institute (JGI-PGF)"/>
            <person name="Lucas S."/>
            <person name="Copeland A."/>
            <person name="Lapidus A."/>
            <person name="Glavina del Rio T."/>
            <person name="Dalin E."/>
            <person name="Tice H."/>
            <person name="Bruce D."/>
            <person name="Goodwin L."/>
            <person name="Pitluck S."/>
            <person name="Kyrpides N."/>
            <person name="Mavromatis K."/>
            <person name="Ivanova N."/>
            <person name="Ovchinnikova G."/>
            <person name="Munk A.C."/>
            <person name="Lu M."/>
            <person name="Brettin T."/>
            <person name="Detter J.C."/>
            <person name="Han C."/>
            <person name="Tapia R."/>
            <person name="Larimer F."/>
            <person name="Land M."/>
            <person name="Hauser L."/>
            <person name="Markowitz V."/>
            <person name="Cheng J.F."/>
            <person name="Hugenholtz P."/>
            <person name="Woyke T."/>
            <person name="Wu D."/>
            <person name="Aumann P."/>
            <person name="Schneider S."/>
            <person name="Lang E."/>
            <person name="Spring S."/>
            <person name="Klenk H.P."/>
            <person name="Eisen J.A."/>
        </authorList>
    </citation>
    <scope>NUCLEOTIDE SEQUENCE [LARGE SCALE GENOMIC DNA]</scope>
    <source>
        <strain evidence="8">ATCC 51133 / DSM 6946 / 5175</strain>
    </source>
</reference>
<keyword evidence="8" id="KW-1185">Reference proteome</keyword>
<dbReference type="KEGG" id="sdl:Sdel_0728"/>
<dbReference type="EMBL" id="CP001816">
    <property type="protein sequence ID" value="ACZ11762.1"/>
    <property type="molecule type" value="Genomic_DNA"/>
</dbReference>
<keyword evidence="1" id="KW-0004">4Fe-4S</keyword>
<dbReference type="OrthoDB" id="9800445at2"/>
<feature type="domain" description="4Fe-4S ferredoxin-type" evidence="6">
    <location>
        <begin position="66"/>
        <end position="97"/>
    </location>
</feature>
<dbReference type="eggNOG" id="COG2221">
    <property type="taxonomic scope" value="Bacteria"/>
</dbReference>
<dbReference type="InterPro" id="IPR004496">
    <property type="entry name" value="NapF"/>
</dbReference>
<dbReference type="GO" id="GO:0046872">
    <property type="term" value="F:metal ion binding"/>
    <property type="evidence" value="ECO:0007669"/>
    <property type="project" value="UniProtKB-KW"/>
</dbReference>
<dbReference type="PROSITE" id="PS51379">
    <property type="entry name" value="4FE4S_FER_2"/>
    <property type="match status" value="3"/>
</dbReference>
<evidence type="ECO:0000313" key="8">
    <source>
        <dbReference type="Proteomes" id="UP000002222"/>
    </source>
</evidence>
<reference evidence="7 8" key="2">
    <citation type="journal article" date="2010" name="Stand. Genomic Sci.">
        <title>Complete genome sequence of Sulfurospirillum deleyianum type strain (5175).</title>
        <authorList>
            <person name="Sikorski J."/>
            <person name="Lapidus A."/>
            <person name="Copeland A."/>
            <person name="Glavina Del Rio T."/>
            <person name="Nolan M."/>
            <person name="Lucas S."/>
            <person name="Chen F."/>
            <person name="Tice H."/>
            <person name="Cheng J.F."/>
            <person name="Saunders E."/>
            <person name="Bruce D."/>
            <person name="Goodwin L."/>
            <person name="Pitluck S."/>
            <person name="Ovchinnikova G."/>
            <person name="Pati A."/>
            <person name="Ivanova N."/>
            <person name="Mavromatis K."/>
            <person name="Chen A."/>
            <person name="Palaniappan K."/>
            <person name="Chain P."/>
            <person name="Land M."/>
            <person name="Hauser L."/>
            <person name="Chang Y.J."/>
            <person name="Jeffries C.D."/>
            <person name="Brettin T."/>
            <person name="Detter J.C."/>
            <person name="Han C."/>
            <person name="Rohde M."/>
            <person name="Lang E."/>
            <person name="Spring S."/>
            <person name="Goker M."/>
            <person name="Bristow J."/>
            <person name="Eisen J.A."/>
            <person name="Markowitz V."/>
            <person name="Hugenholtz P."/>
            <person name="Kyrpides N.C."/>
            <person name="Klenk H.P."/>
        </authorList>
    </citation>
    <scope>NUCLEOTIDE SEQUENCE [LARGE SCALE GENOMIC DNA]</scope>
    <source>
        <strain evidence="8">ATCC 51133 / DSM 6946 / 5175</strain>
    </source>
</reference>
<dbReference type="GO" id="GO:0051539">
    <property type="term" value="F:4 iron, 4 sulfur cluster binding"/>
    <property type="evidence" value="ECO:0007669"/>
    <property type="project" value="UniProtKB-KW"/>
</dbReference>
<dbReference type="Gene3D" id="3.30.70.20">
    <property type="match status" value="2"/>
</dbReference>
<sequence>MQTRGRREVFTSLFGKKDAEKNQDKLCVRPPYHKEGVDFSKACLSCQGNPCVGACEEEIMVLDATNVPYLDFSKGGCTFCEACANACEENVLTLTCNETKALDVKVTIDVLACMAWHQSLCQSCLDACDVRAITFLGLFRPQINATICNGCGMCVSICPSSAMRVYTKEER</sequence>
<dbReference type="HOGENOM" id="CLU_077329_2_0_7"/>
<name>D1B0Z2_SULD5</name>
<evidence type="ECO:0000256" key="3">
    <source>
        <dbReference type="ARBA" id="ARBA00022737"/>
    </source>
</evidence>
<feature type="domain" description="4Fe-4S ferredoxin-type" evidence="6">
    <location>
        <begin position="33"/>
        <end position="65"/>
    </location>
</feature>
<evidence type="ECO:0000256" key="5">
    <source>
        <dbReference type="ARBA" id="ARBA00023014"/>
    </source>
</evidence>
<dbReference type="InterPro" id="IPR017900">
    <property type="entry name" value="4Fe4S_Fe_S_CS"/>
</dbReference>
<dbReference type="Proteomes" id="UP000002222">
    <property type="component" value="Chromosome"/>
</dbReference>
<evidence type="ECO:0000256" key="1">
    <source>
        <dbReference type="ARBA" id="ARBA00022485"/>
    </source>
</evidence>
<feature type="domain" description="4Fe-4S ferredoxin-type" evidence="6">
    <location>
        <begin position="139"/>
        <end position="168"/>
    </location>
</feature>
<evidence type="ECO:0000256" key="4">
    <source>
        <dbReference type="ARBA" id="ARBA00023004"/>
    </source>
</evidence>
<keyword evidence="5" id="KW-0411">Iron-sulfur</keyword>
<proteinExistence type="predicted"/>
<dbReference type="SUPFAM" id="SSF54862">
    <property type="entry name" value="4Fe-4S ferredoxins"/>
    <property type="match status" value="1"/>
</dbReference>
<dbReference type="InterPro" id="IPR017896">
    <property type="entry name" value="4Fe4S_Fe-S-bd"/>
</dbReference>
<gene>
    <name evidence="7" type="ordered locus">Sdel_0728</name>
</gene>
<evidence type="ECO:0000256" key="2">
    <source>
        <dbReference type="ARBA" id="ARBA00022723"/>
    </source>
</evidence>
<keyword evidence="4" id="KW-0408">Iron</keyword>
<accession>D1B0Z2</accession>
<dbReference type="AlphaFoldDB" id="D1B0Z2"/>
<protein>
    <submittedName>
        <fullName evidence="7">4Fe-4S ferredoxin iron-sulfur binding domain protein</fullName>
    </submittedName>
</protein>
<evidence type="ECO:0000313" key="7">
    <source>
        <dbReference type="EMBL" id="ACZ11762.1"/>
    </source>
</evidence>
<organism evidence="7 8">
    <name type="scientific">Sulfurospirillum deleyianum (strain ATCC 51133 / DSM 6946 / 5175)</name>
    <dbReference type="NCBI Taxonomy" id="525898"/>
    <lineage>
        <taxon>Bacteria</taxon>
        <taxon>Pseudomonadati</taxon>
        <taxon>Campylobacterota</taxon>
        <taxon>Epsilonproteobacteria</taxon>
        <taxon>Campylobacterales</taxon>
        <taxon>Sulfurospirillaceae</taxon>
        <taxon>Sulfurospirillum</taxon>
    </lineage>
</organism>
<dbReference type="PROSITE" id="PS00198">
    <property type="entry name" value="4FE4S_FER_1"/>
    <property type="match status" value="1"/>
</dbReference>
<dbReference type="RefSeq" id="WP_012856528.1">
    <property type="nucleotide sequence ID" value="NC_013512.1"/>
</dbReference>
<keyword evidence="2" id="KW-0479">Metal-binding</keyword>
<dbReference type="CDD" id="cd10564">
    <property type="entry name" value="NapF_like"/>
    <property type="match status" value="1"/>
</dbReference>
<evidence type="ECO:0000259" key="6">
    <source>
        <dbReference type="PROSITE" id="PS51379"/>
    </source>
</evidence>
<dbReference type="Pfam" id="PF12838">
    <property type="entry name" value="Fer4_7"/>
    <property type="match status" value="1"/>
</dbReference>